<proteinExistence type="predicted"/>
<dbReference type="EMBL" id="JAGHQL010000089">
    <property type="protein sequence ID" value="KAH0539021.1"/>
    <property type="molecule type" value="Genomic_DNA"/>
</dbReference>
<name>A0A9P8I0N5_9PEZI</name>
<protein>
    <submittedName>
        <fullName evidence="2">Uncharacterized protein</fullName>
    </submittedName>
</protein>
<evidence type="ECO:0000313" key="2">
    <source>
        <dbReference type="EMBL" id="KAH0539021.1"/>
    </source>
</evidence>
<dbReference type="OrthoDB" id="5317833at2759"/>
<evidence type="ECO:0000313" key="3">
    <source>
        <dbReference type="Proteomes" id="UP000698800"/>
    </source>
</evidence>
<keyword evidence="3" id="KW-1185">Reference proteome</keyword>
<gene>
    <name evidence="2" type="ORF">FGG08_004415</name>
</gene>
<accession>A0A9P8I0N5</accession>
<organism evidence="2 3">
    <name type="scientific">Glutinoglossum americanum</name>
    <dbReference type="NCBI Taxonomy" id="1670608"/>
    <lineage>
        <taxon>Eukaryota</taxon>
        <taxon>Fungi</taxon>
        <taxon>Dikarya</taxon>
        <taxon>Ascomycota</taxon>
        <taxon>Pezizomycotina</taxon>
        <taxon>Geoglossomycetes</taxon>
        <taxon>Geoglossales</taxon>
        <taxon>Geoglossaceae</taxon>
        <taxon>Glutinoglossum</taxon>
    </lineage>
</organism>
<comment type="caution">
    <text evidence="2">The sequence shown here is derived from an EMBL/GenBank/DDBJ whole genome shotgun (WGS) entry which is preliminary data.</text>
</comment>
<dbReference type="AlphaFoldDB" id="A0A9P8I0N5"/>
<evidence type="ECO:0000256" key="1">
    <source>
        <dbReference type="SAM" id="MobiDB-lite"/>
    </source>
</evidence>
<reference evidence="2" key="1">
    <citation type="submission" date="2021-03" db="EMBL/GenBank/DDBJ databases">
        <title>Comparative genomics and phylogenomic investigation of the class Geoglossomycetes provide insights into ecological specialization and systematics.</title>
        <authorList>
            <person name="Melie T."/>
            <person name="Pirro S."/>
            <person name="Miller A.N."/>
            <person name="Quandt A."/>
        </authorList>
    </citation>
    <scope>NUCLEOTIDE SEQUENCE</scope>
    <source>
        <strain evidence="2">GBOQ0MN5Z8</strain>
    </source>
</reference>
<feature type="region of interest" description="Disordered" evidence="1">
    <location>
        <begin position="298"/>
        <end position="317"/>
    </location>
</feature>
<dbReference type="Proteomes" id="UP000698800">
    <property type="component" value="Unassembled WGS sequence"/>
</dbReference>
<sequence>MIDNTRLVVLPYLQRWTGSALSIRFLLIPRDSPLEKLVRSDPKPNAPSFATANLKFDVTIVPNPLGLPTIGGGTTVTTLSFDALPSSGQIFNGLQERYPIDPNPPGAKREDASSMLNVVWKHLPVSYQDAVGYTPGGRSDGMVFTDNRYSCTLKTVEQPTRYVPLPPANPFIAWGRLIAAILRTSKLAEAAGMIRQPDSDIEVPAGMLEKGGYVFLTLATGSDASGLQAAGGLKTYAARIPILKTGAPRDLFTPALFPVVAPLATPPTGDYDSIFAEVEDYDDGWAKAVHCAQPQWLNPTQDKLDPAKPPDTTRPLKEHGIRIGWDDEQVTIWMNRQMNPARENIDLDVPTGVQGYRIDVRPAPTSDFSPPRPWASLVRAQGSFAINGTTFGTFNGELGVEVHPTQVTANRSAEFWLPMYFTAWTGPSLVTPDIERMQLCNLPTPHLKDKPEVKGESAVKGMKPAVELLYGTTYEFRVRLMDHTGGGPGVDGQPTNPGPSLTYTIPFRRWIRPLAPDFVGKAPAFDDLAEMAPATIELKRPLLHYPAVMCTEYYRTRNPLDMLLADLAIAGKDREVGLPDPDVMWVEILVEVETLVQDTLATDGKFMELYTTTRAFPRDPTQSLVVELDYREDIPDVLDTDKFHPQATAGPVVLPTARTVRLHISSLCKEDNTDPSKLYFGNPDVRRSHTTLASFRKNSNTETAFFKLDKESEAFNAYFLQPDPAPTSNLLSAQQMLGKPNESGANIASRLAAAIGLRNTGMTLHSVTGERVIFACSSAFRHTLGPDGGSLSFASQSDLALHWIMVIKLTINRDWSWDGLPYGGIVVNRDGGGEVVRFSPSRSLNSEALAGPIINRGYTKLFIFDAIDPKPVGDANPQQLDLAYTLTYSFIGTPNTTENAPRHYSITLPVTTRPRQTPRVTSAGIAMSPYERNPTYSSTAIRKKALWIELAEPLQDDRDRYFARVLSYGPDPLLCEPGRFAPETPESSLPIDDESVRRIIVGQQDDGAGRGAMQPLIPSDSPLHWSLPLPPGLDESSPELFGFFTYELRVGHFDENLWSTAQGRFGAPLRVAGVQHPAPPLICTASWSAKGISVSAPFAVPVLDGVTQFPRYEPPRSSMWVMLYAQAERIDGAERQNVLLLQAPAPSMQGDGKVWTHYGVARFKREDVFSVLLGLGFLTTASLSVLAVEMLPQADGVERPLESGTGRQRILRTSPLTPVRPLC</sequence>